<dbReference type="SUPFAM" id="SSF48452">
    <property type="entry name" value="TPR-like"/>
    <property type="match status" value="1"/>
</dbReference>
<protein>
    <recommendedName>
        <fullName evidence="4">TAX-1</fullName>
    </recommendedName>
</protein>
<keyword evidence="3" id="KW-1185">Reference proteome</keyword>
<reference evidence="2 3" key="1">
    <citation type="journal article" date="2011" name="Genome Res.">
        <title>Chromosome and gene copy number variation allow major structural change between species and strains of Leishmania.</title>
        <authorList>
            <person name="Rogers M.B."/>
            <person name="Hilley J.D."/>
            <person name="Dickens N.J."/>
            <person name="Wilkes J."/>
            <person name="Bates P.A."/>
            <person name="Depledge D.P."/>
            <person name="Harris D."/>
            <person name="Her Y."/>
            <person name="Herzyk P."/>
            <person name="Imamura H."/>
            <person name="Otto T.D."/>
            <person name="Sanders M."/>
            <person name="Seeger K."/>
            <person name="Dujardin J.C."/>
            <person name="Berriman M."/>
            <person name="Smith D.F."/>
            <person name="Hertz-Fowler C."/>
            <person name="Mottram J.C."/>
        </authorList>
    </citation>
    <scope>NUCLEOTIDE SEQUENCE [LARGE SCALE GENOMIC DNA]</scope>
    <source>
        <strain evidence="2 3">MHOM/GT/2001/U1103</strain>
    </source>
</reference>
<name>E9B6W9_LEIMU</name>
<evidence type="ECO:0000313" key="3">
    <source>
        <dbReference type="Proteomes" id="UP000007259"/>
    </source>
</evidence>
<feature type="compositionally biased region" description="Polar residues" evidence="1">
    <location>
        <begin position="1"/>
        <end position="21"/>
    </location>
</feature>
<dbReference type="GeneID" id="13451153"/>
<dbReference type="PhylomeDB" id="E9B6W9"/>
<evidence type="ECO:0008006" key="4">
    <source>
        <dbReference type="Google" id="ProtNLM"/>
    </source>
</evidence>
<feature type="region of interest" description="Disordered" evidence="1">
    <location>
        <begin position="385"/>
        <end position="412"/>
    </location>
</feature>
<dbReference type="EMBL" id="FR799587">
    <property type="protein sequence ID" value="CBZ30992.1"/>
    <property type="molecule type" value="Genomic_DNA"/>
</dbReference>
<dbReference type="OrthoDB" id="674604at2759"/>
<proteinExistence type="predicted"/>
<dbReference type="PANTHER" id="PTHR46533:SF1">
    <property type="entry name" value="ZINC FINGER MYND DOMAIN-CONTAINING PROTEIN 12"/>
    <property type="match status" value="1"/>
</dbReference>
<sequence length="412" mass="45701">MSHSSTPTHGDTAATPTTVSTKCGRKKAGSSLATAAYEKSQYDITNVTWGALESRFDELVALMNTPITGVNALTVRATNRQRIGSAIAVLLDKAQEECRQLLLDGDSEAAEKAGVLVLRLREKFYKPNHVELIPAYLHLSRTKQFLKRYGDAEDMLSLAQYIMLKHPDEVTLTMKADLHQAFGLLYAADSKLEAAVQQLSRATYYLSLLHGARHVLTTFSYFDLGNVMAAKASMENAMTLYDAVKEIWYAHLVKALADVVARREDMQAQLRYTENTPAQELRQACYATAHAFGRENLADTSKMLHGIARIQQKRFQSAHPSTVRAEFILGLFLLWTDSEPEAHRHLLNARVASQRFYGPRHPVVQEIEGWCAKFDLSYENTAGEPAKGQEASVVDAAATTHDDDAAEGQHTS</sequence>
<accession>E9B6W9</accession>
<dbReference type="InterPro" id="IPR053248">
    <property type="entry name" value="Zinc_finger_MYND_domain"/>
</dbReference>
<evidence type="ECO:0000313" key="2">
    <source>
        <dbReference type="EMBL" id="CBZ30992.1"/>
    </source>
</evidence>
<dbReference type="KEGG" id="lmi:LMXM_34_4390"/>
<dbReference type="InterPro" id="IPR011990">
    <property type="entry name" value="TPR-like_helical_dom_sf"/>
</dbReference>
<dbReference type="VEuPathDB" id="TriTrypDB:LmxM.34.4390"/>
<evidence type="ECO:0000256" key="1">
    <source>
        <dbReference type="SAM" id="MobiDB-lite"/>
    </source>
</evidence>
<feature type="region of interest" description="Disordered" evidence="1">
    <location>
        <begin position="1"/>
        <end position="25"/>
    </location>
</feature>
<dbReference type="Gene3D" id="1.25.40.10">
    <property type="entry name" value="Tetratricopeptide repeat domain"/>
    <property type="match status" value="1"/>
</dbReference>
<organism evidence="2 3">
    <name type="scientific">Leishmania mexicana (strain MHOM/GT/2001/U1103)</name>
    <dbReference type="NCBI Taxonomy" id="929439"/>
    <lineage>
        <taxon>Eukaryota</taxon>
        <taxon>Discoba</taxon>
        <taxon>Euglenozoa</taxon>
        <taxon>Kinetoplastea</taxon>
        <taxon>Metakinetoplastina</taxon>
        <taxon>Trypanosomatida</taxon>
        <taxon>Trypanosomatidae</taxon>
        <taxon>Leishmaniinae</taxon>
        <taxon>Leishmania</taxon>
    </lineage>
</organism>
<gene>
    <name evidence="2" type="ORF">LMXM_34_4390</name>
</gene>
<dbReference type="RefSeq" id="XP_003879436.1">
    <property type="nucleotide sequence ID" value="XM_003879387.1"/>
</dbReference>
<dbReference type="PANTHER" id="PTHR46533">
    <property type="entry name" value="ZINC FINGER MYND DOMAIN-CONTAINING PROTEIN 12"/>
    <property type="match status" value="1"/>
</dbReference>
<dbReference type="AlphaFoldDB" id="E9B6W9"/>
<dbReference type="Proteomes" id="UP000007259">
    <property type="component" value="Chromosome 34"/>
</dbReference>
<dbReference type="OMA" id="KEIWYAH"/>